<protein>
    <submittedName>
        <fullName evidence="1">Uncharacterized protein</fullName>
    </submittedName>
</protein>
<organism evidence="1 2">
    <name type="scientific">Psychrobacter luti</name>
    <dbReference type="NCBI Taxonomy" id="198481"/>
    <lineage>
        <taxon>Bacteria</taxon>
        <taxon>Pseudomonadati</taxon>
        <taxon>Pseudomonadota</taxon>
        <taxon>Gammaproteobacteria</taxon>
        <taxon>Moraxellales</taxon>
        <taxon>Moraxellaceae</taxon>
        <taxon>Psychrobacter</taxon>
    </lineage>
</organism>
<keyword evidence="2" id="KW-1185">Reference proteome</keyword>
<name>A0A839TCH6_9GAMM</name>
<evidence type="ECO:0000313" key="1">
    <source>
        <dbReference type="EMBL" id="MBB3105765.1"/>
    </source>
</evidence>
<accession>A0A839TCH6</accession>
<dbReference type="Proteomes" id="UP000588111">
    <property type="component" value="Unassembled WGS sequence"/>
</dbReference>
<evidence type="ECO:0000313" key="2">
    <source>
        <dbReference type="Proteomes" id="UP000588111"/>
    </source>
</evidence>
<sequence>MQTSFVMQKLDLILALLITLYGKISDDNLIDKANFYSKLKHLTNKNNLSYSYIFKKMTERIKTDSFSKNHITVYYQ</sequence>
<comment type="caution">
    <text evidence="1">The sequence shown here is derived from an EMBL/GenBank/DDBJ whole genome shotgun (WGS) entry which is preliminary data.</text>
</comment>
<gene>
    <name evidence="1" type="ORF">FHS24_000256</name>
</gene>
<dbReference type="AlphaFoldDB" id="A0A839TCH6"/>
<proteinExistence type="predicted"/>
<reference evidence="1 2" key="1">
    <citation type="submission" date="2020-08" db="EMBL/GenBank/DDBJ databases">
        <title>Genomic Encyclopedia of Type Strains, Phase III (KMG-III): the genomes of soil and plant-associated and newly described type strains.</title>
        <authorList>
            <person name="Whitman W."/>
        </authorList>
    </citation>
    <scope>NUCLEOTIDE SEQUENCE [LARGE SCALE GENOMIC DNA]</scope>
    <source>
        <strain evidence="1 2">CECT 5885</strain>
    </source>
</reference>
<dbReference type="EMBL" id="JACHXL010000001">
    <property type="protein sequence ID" value="MBB3105765.1"/>
    <property type="molecule type" value="Genomic_DNA"/>
</dbReference>